<feature type="domain" description="Mur ligase C-terminal" evidence="14">
    <location>
        <begin position="318"/>
        <end position="428"/>
    </location>
</feature>
<dbReference type="SUPFAM" id="SSF63418">
    <property type="entry name" value="MurE/MurF N-terminal domain"/>
    <property type="match status" value="1"/>
</dbReference>
<dbReference type="Pfam" id="PF01225">
    <property type="entry name" value="Mur_ligase"/>
    <property type="match status" value="1"/>
</dbReference>
<dbReference type="EMBL" id="JACHXF010000012">
    <property type="protein sequence ID" value="MBB3097824.1"/>
    <property type="molecule type" value="Genomic_DNA"/>
</dbReference>
<dbReference type="InterPro" id="IPR004101">
    <property type="entry name" value="Mur_ligase_C"/>
</dbReference>
<feature type="domain" description="Mur ligase central" evidence="15">
    <location>
        <begin position="108"/>
        <end position="295"/>
    </location>
</feature>
<comment type="pathway">
    <text evidence="10 11">Cell wall biogenesis; peptidoglycan biosynthesis.</text>
</comment>
<comment type="caution">
    <text evidence="16">The sequence shown here is derived from an EMBL/GenBank/DDBJ whole genome shotgun (WGS) entry which is preliminary data.</text>
</comment>
<evidence type="ECO:0000256" key="5">
    <source>
        <dbReference type="ARBA" id="ARBA00022840"/>
    </source>
</evidence>
<evidence type="ECO:0000256" key="8">
    <source>
        <dbReference type="ARBA" id="ARBA00023306"/>
    </source>
</evidence>
<dbReference type="SUPFAM" id="SSF53244">
    <property type="entry name" value="MurD-like peptide ligases, peptide-binding domain"/>
    <property type="match status" value="1"/>
</dbReference>
<dbReference type="GO" id="GO:0051301">
    <property type="term" value="P:cell division"/>
    <property type="evidence" value="ECO:0007669"/>
    <property type="project" value="UniProtKB-KW"/>
</dbReference>
<evidence type="ECO:0000256" key="12">
    <source>
        <dbReference type="SAM" id="MobiDB-lite"/>
    </source>
</evidence>
<dbReference type="PANTHER" id="PTHR43024:SF1">
    <property type="entry name" value="UDP-N-ACETYLMURAMOYL-TRIPEPTIDE--D-ALANYL-D-ALANINE LIGASE"/>
    <property type="match status" value="1"/>
</dbReference>
<feature type="domain" description="Mur ligase N-terminal catalytic" evidence="13">
    <location>
        <begin position="31"/>
        <end position="75"/>
    </location>
</feature>
<comment type="subcellular location">
    <subcellularLocation>
        <location evidence="10 11">Cytoplasm</location>
    </subcellularLocation>
</comment>
<dbReference type="InterPro" id="IPR036615">
    <property type="entry name" value="Mur_ligase_C_dom_sf"/>
</dbReference>
<feature type="binding site" evidence="10">
    <location>
        <begin position="110"/>
        <end position="116"/>
    </location>
    <ligand>
        <name>ATP</name>
        <dbReference type="ChEBI" id="CHEBI:30616"/>
    </ligand>
</feature>
<evidence type="ECO:0000256" key="9">
    <source>
        <dbReference type="ARBA" id="ARBA00023316"/>
    </source>
</evidence>
<proteinExistence type="inferred from homology"/>
<comment type="function">
    <text evidence="10 11">Involved in cell wall formation. Catalyzes the final step in the synthesis of UDP-N-acetylmuramoyl-pentapeptide, the precursor of murein.</text>
</comment>
<keyword evidence="8 10" id="KW-0131">Cell cycle</keyword>
<dbReference type="Gene3D" id="3.40.1190.10">
    <property type="entry name" value="Mur-like, catalytic domain"/>
    <property type="match status" value="1"/>
</dbReference>
<keyword evidence="5 10" id="KW-0067">ATP-binding</keyword>
<comment type="catalytic activity">
    <reaction evidence="10 11">
        <text>D-alanyl-D-alanine + UDP-N-acetyl-alpha-D-muramoyl-L-alanyl-gamma-D-glutamyl-meso-2,6-diaminopimelate + ATP = UDP-N-acetyl-alpha-D-muramoyl-L-alanyl-gamma-D-glutamyl-meso-2,6-diaminopimeloyl-D-alanyl-D-alanine + ADP + phosphate + H(+)</text>
        <dbReference type="Rhea" id="RHEA:28374"/>
        <dbReference type="ChEBI" id="CHEBI:15378"/>
        <dbReference type="ChEBI" id="CHEBI:30616"/>
        <dbReference type="ChEBI" id="CHEBI:43474"/>
        <dbReference type="ChEBI" id="CHEBI:57822"/>
        <dbReference type="ChEBI" id="CHEBI:61386"/>
        <dbReference type="ChEBI" id="CHEBI:83905"/>
        <dbReference type="ChEBI" id="CHEBI:456216"/>
        <dbReference type="EC" id="6.3.2.10"/>
    </reaction>
</comment>
<reference evidence="16 17" key="1">
    <citation type="submission" date="2020-08" db="EMBL/GenBank/DDBJ databases">
        <title>Genomic Encyclopedia of Type Strains, Phase III (KMG-III): the genomes of soil and plant-associated and newly described type strains.</title>
        <authorList>
            <person name="Whitman W."/>
        </authorList>
    </citation>
    <scope>NUCLEOTIDE SEQUENCE [LARGE SCALE GENOMIC DNA]</scope>
    <source>
        <strain evidence="16 17">CECT 3287</strain>
    </source>
</reference>
<evidence type="ECO:0000256" key="3">
    <source>
        <dbReference type="ARBA" id="ARBA00022618"/>
    </source>
</evidence>
<evidence type="ECO:0000259" key="14">
    <source>
        <dbReference type="Pfam" id="PF02875"/>
    </source>
</evidence>
<keyword evidence="2 10" id="KW-0436">Ligase</keyword>
<dbReference type="GO" id="GO:0047480">
    <property type="term" value="F:UDP-N-acetylmuramoyl-tripeptide-D-alanyl-D-alanine ligase activity"/>
    <property type="evidence" value="ECO:0007669"/>
    <property type="project" value="UniProtKB-UniRule"/>
</dbReference>
<evidence type="ECO:0000256" key="10">
    <source>
        <dbReference type="HAMAP-Rule" id="MF_02019"/>
    </source>
</evidence>
<organism evidence="16 17">
    <name type="scientific">Actinoplanes campanulatus</name>
    <dbReference type="NCBI Taxonomy" id="113559"/>
    <lineage>
        <taxon>Bacteria</taxon>
        <taxon>Bacillati</taxon>
        <taxon>Actinomycetota</taxon>
        <taxon>Actinomycetes</taxon>
        <taxon>Micromonosporales</taxon>
        <taxon>Micromonosporaceae</taxon>
        <taxon>Actinoplanes</taxon>
    </lineage>
</organism>
<dbReference type="InterPro" id="IPR051046">
    <property type="entry name" value="MurCDEF_CellWall_CoF430Synth"/>
</dbReference>
<dbReference type="GO" id="GO:0071555">
    <property type="term" value="P:cell wall organization"/>
    <property type="evidence" value="ECO:0007669"/>
    <property type="project" value="UniProtKB-KW"/>
</dbReference>
<evidence type="ECO:0000313" key="17">
    <source>
        <dbReference type="Proteomes" id="UP000590749"/>
    </source>
</evidence>
<keyword evidence="6 10" id="KW-0133">Cell shape</keyword>
<keyword evidence="7 10" id="KW-0573">Peptidoglycan synthesis</keyword>
<dbReference type="AlphaFoldDB" id="A0A7W5FGS0"/>
<name>A0A7W5FGS0_9ACTN</name>
<dbReference type="SUPFAM" id="SSF53623">
    <property type="entry name" value="MurD-like peptide ligases, catalytic domain"/>
    <property type="match status" value="1"/>
</dbReference>
<keyword evidence="9 10" id="KW-0961">Cell wall biogenesis/degradation</keyword>
<gene>
    <name evidence="10" type="primary">murF</name>
    <name evidence="16" type="ORF">FHR83_005508</name>
</gene>
<dbReference type="NCBIfam" id="TIGR01143">
    <property type="entry name" value="murF"/>
    <property type="match status" value="1"/>
</dbReference>
<feature type="region of interest" description="Disordered" evidence="12">
    <location>
        <begin position="438"/>
        <end position="471"/>
    </location>
</feature>
<evidence type="ECO:0000256" key="7">
    <source>
        <dbReference type="ARBA" id="ARBA00022984"/>
    </source>
</evidence>
<evidence type="ECO:0000313" key="16">
    <source>
        <dbReference type="EMBL" id="MBB3097824.1"/>
    </source>
</evidence>
<dbReference type="Pfam" id="PF02875">
    <property type="entry name" value="Mur_ligase_C"/>
    <property type="match status" value="1"/>
</dbReference>
<comment type="similarity">
    <text evidence="10">Belongs to the MurCDEF family. MurF subfamily.</text>
</comment>
<dbReference type="UniPathway" id="UPA00219"/>
<evidence type="ECO:0000259" key="13">
    <source>
        <dbReference type="Pfam" id="PF01225"/>
    </source>
</evidence>
<protein>
    <recommendedName>
        <fullName evidence="10 11">UDP-N-acetylmuramoyl-tripeptide--D-alanyl-D-alanine ligase</fullName>
        <ecNumber evidence="10 11">6.3.2.10</ecNumber>
    </recommendedName>
    <alternativeName>
        <fullName evidence="10">D-alanyl-D-alanine-adding enzyme</fullName>
    </alternativeName>
</protein>
<dbReference type="InterPro" id="IPR013221">
    <property type="entry name" value="Mur_ligase_cen"/>
</dbReference>
<dbReference type="Proteomes" id="UP000590749">
    <property type="component" value="Unassembled WGS sequence"/>
</dbReference>
<sequence>MVPSTLREIAQVVGGTLERVSDPDLVVSGPVVIDSRQVQPGCVFAAFVGEHVDGHLFAGQALAGGAVCVLASRPVPGPAIMVADTLAAVTALSGWMARRMTAVTRIGVTGSSGKTSTKDLLAQVLRGHGCTHATVGSQNNELGVPLTVLATPPDVRYLVLEMGARGIGHLAYLTGLVPLDAAIVLNVGAAHAGEFGGPEATAQAKGELVEALPADGIAVLNADDPLVAAMAQRTVASVTWFGYSPRAHVRAEHVHLDEQGRAGFVLITPSGKAPVRLRLIGEHHVANALAVAALAHAVGQDVDATACALSQAMPLSGGRMQRHDLGDGTTVIDDAYNANPDSVAAGLRALLAMSAGRPTVAVLGQMAELGDRTEADHRAIGVLAAELGLDLVIAVGGRDAAAIADAAGDGGVHHRLVADPTAAAALLDEVLPAGAGAGEGLPLGGPAGSRRTPARAVSSHHPGGDRPAARQAVQGHLGITGMSATTMPVVCSGTCAMTSPRGERTLVGP</sequence>
<dbReference type="Gene3D" id="3.40.1390.10">
    <property type="entry name" value="MurE/MurF, N-terminal domain"/>
    <property type="match status" value="1"/>
</dbReference>
<evidence type="ECO:0000256" key="6">
    <source>
        <dbReference type="ARBA" id="ARBA00022960"/>
    </source>
</evidence>
<dbReference type="InterPro" id="IPR005863">
    <property type="entry name" value="UDP-N-AcMur_synth"/>
</dbReference>
<evidence type="ECO:0000256" key="2">
    <source>
        <dbReference type="ARBA" id="ARBA00022598"/>
    </source>
</evidence>
<feature type="compositionally biased region" description="Gly residues" evidence="12">
    <location>
        <begin position="438"/>
        <end position="447"/>
    </location>
</feature>
<dbReference type="InterPro" id="IPR035911">
    <property type="entry name" value="MurE/MurF_N"/>
</dbReference>
<dbReference type="HAMAP" id="MF_02019">
    <property type="entry name" value="MurF"/>
    <property type="match status" value="1"/>
</dbReference>
<evidence type="ECO:0000256" key="11">
    <source>
        <dbReference type="RuleBase" id="RU004136"/>
    </source>
</evidence>
<keyword evidence="1 10" id="KW-0963">Cytoplasm</keyword>
<dbReference type="InterPro" id="IPR036565">
    <property type="entry name" value="Mur-like_cat_sf"/>
</dbReference>
<keyword evidence="4 10" id="KW-0547">Nucleotide-binding</keyword>
<dbReference type="PANTHER" id="PTHR43024">
    <property type="entry name" value="UDP-N-ACETYLMURAMOYL-TRIPEPTIDE--D-ALANYL-D-ALANINE LIGASE"/>
    <property type="match status" value="1"/>
</dbReference>
<dbReference type="Gene3D" id="3.90.190.20">
    <property type="entry name" value="Mur ligase, C-terminal domain"/>
    <property type="match status" value="1"/>
</dbReference>
<evidence type="ECO:0000256" key="1">
    <source>
        <dbReference type="ARBA" id="ARBA00022490"/>
    </source>
</evidence>
<evidence type="ECO:0000256" key="4">
    <source>
        <dbReference type="ARBA" id="ARBA00022741"/>
    </source>
</evidence>
<dbReference type="InterPro" id="IPR000713">
    <property type="entry name" value="Mur_ligase_N"/>
</dbReference>
<keyword evidence="17" id="KW-1185">Reference proteome</keyword>
<dbReference type="EC" id="6.3.2.10" evidence="10 11"/>
<dbReference type="Pfam" id="PF08245">
    <property type="entry name" value="Mur_ligase_M"/>
    <property type="match status" value="1"/>
</dbReference>
<evidence type="ECO:0000259" key="15">
    <source>
        <dbReference type="Pfam" id="PF08245"/>
    </source>
</evidence>
<dbReference type="GO" id="GO:0005737">
    <property type="term" value="C:cytoplasm"/>
    <property type="evidence" value="ECO:0007669"/>
    <property type="project" value="UniProtKB-SubCell"/>
</dbReference>
<accession>A0A7W5FGS0</accession>
<dbReference type="GO" id="GO:0008360">
    <property type="term" value="P:regulation of cell shape"/>
    <property type="evidence" value="ECO:0007669"/>
    <property type="project" value="UniProtKB-KW"/>
</dbReference>
<dbReference type="GO" id="GO:0009252">
    <property type="term" value="P:peptidoglycan biosynthetic process"/>
    <property type="evidence" value="ECO:0007669"/>
    <property type="project" value="UniProtKB-UniRule"/>
</dbReference>
<keyword evidence="3 10" id="KW-0132">Cell division</keyword>
<dbReference type="RefSeq" id="WP_203833970.1">
    <property type="nucleotide sequence ID" value="NZ_BMPW01000019.1"/>
</dbReference>
<dbReference type="GO" id="GO:0005524">
    <property type="term" value="F:ATP binding"/>
    <property type="evidence" value="ECO:0007669"/>
    <property type="project" value="UniProtKB-UniRule"/>
</dbReference>